<dbReference type="RefSeq" id="WP_170151705.1">
    <property type="nucleotide sequence ID" value="NZ_BSQD01000001.1"/>
</dbReference>
<dbReference type="EMBL" id="FXAH01000001">
    <property type="protein sequence ID" value="SME98382.1"/>
    <property type="molecule type" value="Genomic_DNA"/>
</dbReference>
<evidence type="ECO:0000313" key="2">
    <source>
        <dbReference type="Proteomes" id="UP000192911"/>
    </source>
</evidence>
<dbReference type="AlphaFoldDB" id="A0A1X7CKN6"/>
<dbReference type="PROSITE" id="PS51257">
    <property type="entry name" value="PROKAR_LIPOPROTEIN"/>
    <property type="match status" value="1"/>
</dbReference>
<accession>A0A1X7CKN6</accession>
<organism evidence="1 2">
    <name type="scientific">Trinickia caryophylli</name>
    <name type="common">Paraburkholderia caryophylli</name>
    <dbReference type="NCBI Taxonomy" id="28094"/>
    <lineage>
        <taxon>Bacteria</taxon>
        <taxon>Pseudomonadati</taxon>
        <taxon>Pseudomonadota</taxon>
        <taxon>Betaproteobacteria</taxon>
        <taxon>Burkholderiales</taxon>
        <taxon>Burkholderiaceae</taxon>
        <taxon>Trinickia</taxon>
    </lineage>
</organism>
<proteinExistence type="predicted"/>
<sequence>MKRSALIWITGVLLAATLGGCVVVPAGGYYGPGYYGEYHHHGYYYR</sequence>
<reference evidence="2" key="1">
    <citation type="submission" date="2017-04" db="EMBL/GenBank/DDBJ databases">
        <authorList>
            <person name="Varghese N."/>
            <person name="Submissions S."/>
        </authorList>
    </citation>
    <scope>NUCLEOTIDE SEQUENCE [LARGE SCALE GENOMIC DNA]</scope>
    <source>
        <strain evidence="2">Ballard 720</strain>
    </source>
</reference>
<keyword evidence="2" id="KW-1185">Reference proteome</keyword>
<dbReference type="GeneID" id="95548994"/>
<name>A0A1X7CKN6_TRICW</name>
<evidence type="ECO:0000313" key="1">
    <source>
        <dbReference type="EMBL" id="SME98382.1"/>
    </source>
</evidence>
<dbReference type="Proteomes" id="UP000192911">
    <property type="component" value="Unassembled WGS sequence"/>
</dbReference>
<evidence type="ECO:0008006" key="3">
    <source>
        <dbReference type="Google" id="ProtNLM"/>
    </source>
</evidence>
<protein>
    <recommendedName>
        <fullName evidence="3">Lipoprotein</fullName>
    </recommendedName>
</protein>
<gene>
    <name evidence="1" type="ORF">SAMN06295900_101531</name>
</gene>
<dbReference type="STRING" id="28094.SAMN06295900_101531"/>